<evidence type="ECO:0000259" key="2">
    <source>
        <dbReference type="SMART" id="SM00484"/>
    </source>
</evidence>
<evidence type="ECO:0000313" key="5">
    <source>
        <dbReference type="Proteomes" id="UP001215598"/>
    </source>
</evidence>
<evidence type="ECO:0000313" key="3">
    <source>
        <dbReference type="EMBL" id="KAJ7705213.1"/>
    </source>
</evidence>
<dbReference type="Gene3D" id="3.40.50.1010">
    <property type="entry name" value="5'-nuclease"/>
    <property type="match status" value="2"/>
</dbReference>
<dbReference type="InterPro" id="IPR006084">
    <property type="entry name" value="XPG/Rad2"/>
</dbReference>
<dbReference type="InterPro" id="IPR006086">
    <property type="entry name" value="XPG-I_dom"/>
</dbReference>
<feature type="domain" description="XPG-I" evidence="2">
    <location>
        <begin position="123"/>
        <end position="193"/>
    </location>
</feature>
<protein>
    <submittedName>
        <fullName evidence="4">PIN domain-like protein</fullName>
    </submittedName>
</protein>
<accession>A0AAD7KDD9</accession>
<dbReference type="Proteomes" id="UP001215598">
    <property type="component" value="Unassembled WGS sequence"/>
</dbReference>
<sequence length="507" mass="55795">MGVPKLWEILGPAAETKSLLNLATMEGFQSNNRGLRTLIIGVDISIKINAIIAALQAAGVFTHGRAGEKLVLQKLFYHFCQLLLAPLTVVFFFDGPGRPPIKRGTRVIHRPTWLIQQLKAMITAFGFFFYEAPGEAEAELAQLNNNGEIDAIITEDGDAFLFGARCVIRTLGSSVQHSSLIFTSESIENSVSLDKCGLLLYALLLGGDYGPGLTGAGVTVAHALAAEGFGEELTDILISTDGIERQGRLAVWRERLRHELQTNSSGRLAKRQFKLADTISESFPDVQVAELYLNPLTSRSPGFTGPMPTTQVWRPREPSIVQLSAFCSAQFDWHGDELLKKLNSQLWPGVIFRMISSPLVLHDPTVNRFTSPSTNAHILKKFLVHKHKPAFEDSAGLELYRVRMSTVNFIQLASLEDVAQTAEADIKLVSIPKAILVVAMRDPSSSFTKISHTPSMSPKSDSEDNQMSNNFDTDMAVMDDIDSEGKALARAYLSMAKDEVIDLTWDF</sequence>
<dbReference type="GO" id="GO:0017108">
    <property type="term" value="F:5'-flap endonuclease activity"/>
    <property type="evidence" value="ECO:0007669"/>
    <property type="project" value="TreeGrafter"/>
</dbReference>
<gene>
    <name evidence="4" type="ORF">B0H16DRAFT_1710148</name>
    <name evidence="3" type="ORF">B0H16DRAFT_1747354</name>
</gene>
<organism evidence="4 5">
    <name type="scientific">Mycena metata</name>
    <dbReference type="NCBI Taxonomy" id="1033252"/>
    <lineage>
        <taxon>Eukaryota</taxon>
        <taxon>Fungi</taxon>
        <taxon>Dikarya</taxon>
        <taxon>Basidiomycota</taxon>
        <taxon>Agaricomycotina</taxon>
        <taxon>Agaricomycetes</taxon>
        <taxon>Agaricomycetidae</taxon>
        <taxon>Agaricales</taxon>
        <taxon>Marasmiineae</taxon>
        <taxon>Mycenaceae</taxon>
        <taxon>Mycena</taxon>
    </lineage>
</organism>
<name>A0AAD7KDD9_9AGAR</name>
<dbReference type="GO" id="GO:0006281">
    <property type="term" value="P:DNA repair"/>
    <property type="evidence" value="ECO:0007669"/>
    <property type="project" value="UniProtKB-ARBA"/>
</dbReference>
<evidence type="ECO:0000256" key="1">
    <source>
        <dbReference type="SAM" id="MobiDB-lite"/>
    </source>
</evidence>
<dbReference type="PRINTS" id="PR00853">
    <property type="entry name" value="XPGRADSUPER"/>
</dbReference>
<dbReference type="AlphaFoldDB" id="A0AAD7KDD9"/>
<dbReference type="CDD" id="cd09870">
    <property type="entry name" value="PIN_YEN1"/>
    <property type="match status" value="1"/>
</dbReference>
<dbReference type="InterPro" id="IPR029060">
    <property type="entry name" value="PIN-like_dom_sf"/>
</dbReference>
<dbReference type="EMBL" id="JARKIB010000476">
    <property type="protein sequence ID" value="KAJ7705213.1"/>
    <property type="molecule type" value="Genomic_DNA"/>
</dbReference>
<keyword evidence="5" id="KW-1185">Reference proteome</keyword>
<proteinExistence type="predicted"/>
<comment type="caution">
    <text evidence="4">The sequence shown here is derived from an EMBL/GenBank/DDBJ whole genome shotgun (WGS) entry which is preliminary data.</text>
</comment>
<dbReference type="InterPro" id="IPR036279">
    <property type="entry name" value="5-3_exonuclease_C_sf"/>
</dbReference>
<dbReference type="EMBL" id="JARKIB010000003">
    <property type="protein sequence ID" value="KAJ7783365.1"/>
    <property type="molecule type" value="Genomic_DNA"/>
</dbReference>
<feature type="region of interest" description="Disordered" evidence="1">
    <location>
        <begin position="446"/>
        <end position="470"/>
    </location>
</feature>
<dbReference type="SUPFAM" id="SSF88723">
    <property type="entry name" value="PIN domain-like"/>
    <property type="match status" value="1"/>
</dbReference>
<dbReference type="SUPFAM" id="SSF47807">
    <property type="entry name" value="5' to 3' exonuclease, C-terminal subdomain"/>
    <property type="match status" value="1"/>
</dbReference>
<dbReference type="PANTHER" id="PTHR11081:SF75">
    <property type="entry name" value="ENDONUCLEASE, PUTATIVE (AFU_ORTHOLOGUE AFUA_3G13260)-RELATED"/>
    <property type="match status" value="1"/>
</dbReference>
<evidence type="ECO:0000313" key="4">
    <source>
        <dbReference type="EMBL" id="KAJ7783365.1"/>
    </source>
</evidence>
<dbReference type="PANTHER" id="PTHR11081">
    <property type="entry name" value="FLAP ENDONUCLEASE FAMILY MEMBER"/>
    <property type="match status" value="1"/>
</dbReference>
<reference evidence="4" key="1">
    <citation type="submission" date="2023-03" db="EMBL/GenBank/DDBJ databases">
        <title>Massive genome expansion in bonnet fungi (Mycena s.s.) driven by repeated elements and novel gene families across ecological guilds.</title>
        <authorList>
            <consortium name="Lawrence Berkeley National Laboratory"/>
            <person name="Harder C.B."/>
            <person name="Miyauchi S."/>
            <person name="Viragh M."/>
            <person name="Kuo A."/>
            <person name="Thoen E."/>
            <person name="Andreopoulos B."/>
            <person name="Lu D."/>
            <person name="Skrede I."/>
            <person name="Drula E."/>
            <person name="Henrissat B."/>
            <person name="Morin E."/>
            <person name="Kohler A."/>
            <person name="Barry K."/>
            <person name="LaButti K."/>
            <person name="Morin E."/>
            <person name="Salamov A."/>
            <person name="Lipzen A."/>
            <person name="Mereny Z."/>
            <person name="Hegedus B."/>
            <person name="Baldrian P."/>
            <person name="Stursova M."/>
            <person name="Weitz H."/>
            <person name="Taylor A."/>
            <person name="Grigoriev I.V."/>
            <person name="Nagy L.G."/>
            <person name="Martin F."/>
            <person name="Kauserud H."/>
        </authorList>
    </citation>
    <scope>NUCLEOTIDE SEQUENCE</scope>
    <source>
        <strain evidence="4">CBHHK182m</strain>
    </source>
</reference>
<dbReference type="Pfam" id="PF00867">
    <property type="entry name" value="XPG_I"/>
    <property type="match status" value="1"/>
</dbReference>
<dbReference type="SMART" id="SM00484">
    <property type="entry name" value="XPGI"/>
    <property type="match status" value="1"/>
</dbReference>